<feature type="domain" description="HAMP" evidence="6">
    <location>
        <begin position="214"/>
        <end position="266"/>
    </location>
</feature>
<name>A0ABW2QQQ0_9BURK</name>
<accession>A0ABW2QQQ0</accession>
<dbReference type="Pfam" id="PF00672">
    <property type="entry name" value="HAMP"/>
    <property type="match status" value="1"/>
</dbReference>
<dbReference type="InterPro" id="IPR004089">
    <property type="entry name" value="MCPsignal_dom"/>
</dbReference>
<evidence type="ECO:0000259" key="5">
    <source>
        <dbReference type="PROSITE" id="PS50111"/>
    </source>
</evidence>
<reference evidence="8" key="1">
    <citation type="journal article" date="2019" name="Int. J. Syst. Evol. Microbiol.">
        <title>The Global Catalogue of Microorganisms (GCM) 10K type strain sequencing project: providing services to taxonomists for standard genome sequencing and annotation.</title>
        <authorList>
            <consortium name="The Broad Institute Genomics Platform"/>
            <consortium name="The Broad Institute Genome Sequencing Center for Infectious Disease"/>
            <person name="Wu L."/>
            <person name="Ma J."/>
        </authorList>
    </citation>
    <scope>NUCLEOTIDE SEQUENCE [LARGE SCALE GENOMIC DNA]</scope>
    <source>
        <strain evidence="8">CGMCC 1.12371</strain>
    </source>
</reference>
<dbReference type="Proteomes" id="UP001596501">
    <property type="component" value="Unassembled WGS sequence"/>
</dbReference>
<dbReference type="SUPFAM" id="SSF58104">
    <property type="entry name" value="Methyl-accepting chemotaxis protein (MCP) signaling domain"/>
    <property type="match status" value="1"/>
</dbReference>
<dbReference type="SMART" id="SM00304">
    <property type="entry name" value="HAMP"/>
    <property type="match status" value="1"/>
</dbReference>
<dbReference type="RefSeq" id="WP_382228254.1">
    <property type="nucleotide sequence ID" value="NZ_JBHTCA010000038.1"/>
</dbReference>
<dbReference type="InterPro" id="IPR024478">
    <property type="entry name" value="HlyB_4HB_MCP"/>
</dbReference>
<sequence>MNMMSNVRVATRLTAGFLMGIVLLLVLGVGSLFALSKTNEGLETVYNDRVVPLQTLKRVADAYAINIIDAVNKANAGLLKAEDALKLVQAARSDIDSSWRDYVSTSLTADEKRLVGEAETLFRPANEAVAQLEAGLRGMSGTVRDQLAQFDGPLYLAIDPIGGKVTELIDLQLRVAAEVNQSAATQYQWVRALTLGLLGVAVLMSVLAAVWITRSITQPIARAVRLAEAVADGDLTMQIEAHGEDELADLLRALGAMNNSLVRVVSEVRLSSDSIATGSAQIAAGNADLSSRTENQAANLEESAASMEEITATVHQNAETARQASQLASAASEAAARGGQVVGQVVSTMQEISASSQKIADIIGVIDGIAFQTNILALNAAVEAARAGEQGRGFAVVAGEVRNLAQRSASAAKEIKTLITASVERVQQGSQLVGQAGESVGDTAVQVQRVTGLINEISAAGSEQSTGISQVGEALQELDQVTQQNAALVEESAAAAESLKLQAARLAELVGVFRLRGSGA</sequence>
<evidence type="ECO:0000256" key="4">
    <source>
        <dbReference type="SAM" id="Phobius"/>
    </source>
</evidence>
<keyword evidence="4" id="KW-0812">Transmembrane</keyword>
<protein>
    <submittedName>
        <fullName evidence="7">Methyl-accepting chemotaxis protein</fullName>
    </submittedName>
</protein>
<dbReference type="CDD" id="cd06225">
    <property type="entry name" value="HAMP"/>
    <property type="match status" value="1"/>
</dbReference>
<dbReference type="Gene3D" id="1.10.287.950">
    <property type="entry name" value="Methyl-accepting chemotaxis protein"/>
    <property type="match status" value="1"/>
</dbReference>
<dbReference type="PROSITE" id="PS50111">
    <property type="entry name" value="CHEMOTAXIS_TRANSDUC_2"/>
    <property type="match status" value="1"/>
</dbReference>
<proteinExistence type="inferred from homology"/>
<dbReference type="InterPro" id="IPR051310">
    <property type="entry name" value="MCP_chemotaxis"/>
</dbReference>
<gene>
    <name evidence="7" type="ORF">ACFQPB_22355</name>
</gene>
<evidence type="ECO:0000259" key="6">
    <source>
        <dbReference type="PROSITE" id="PS50885"/>
    </source>
</evidence>
<organism evidence="7 8">
    <name type="scientific">Hydrogenophaga atypica</name>
    <dbReference type="NCBI Taxonomy" id="249409"/>
    <lineage>
        <taxon>Bacteria</taxon>
        <taxon>Pseudomonadati</taxon>
        <taxon>Pseudomonadota</taxon>
        <taxon>Betaproteobacteria</taxon>
        <taxon>Burkholderiales</taxon>
        <taxon>Comamonadaceae</taxon>
        <taxon>Hydrogenophaga</taxon>
    </lineage>
</organism>
<evidence type="ECO:0000256" key="3">
    <source>
        <dbReference type="PROSITE-ProRule" id="PRU00284"/>
    </source>
</evidence>
<feature type="domain" description="Methyl-accepting transducer" evidence="5">
    <location>
        <begin position="271"/>
        <end position="500"/>
    </location>
</feature>
<comment type="caution">
    <text evidence="7">The sequence shown here is derived from an EMBL/GenBank/DDBJ whole genome shotgun (WGS) entry which is preliminary data.</text>
</comment>
<dbReference type="Pfam" id="PF12729">
    <property type="entry name" value="4HB_MCP_1"/>
    <property type="match status" value="1"/>
</dbReference>
<dbReference type="PRINTS" id="PR00260">
    <property type="entry name" value="CHEMTRNSDUCR"/>
</dbReference>
<evidence type="ECO:0000313" key="8">
    <source>
        <dbReference type="Proteomes" id="UP001596501"/>
    </source>
</evidence>
<dbReference type="PANTHER" id="PTHR43531">
    <property type="entry name" value="PROTEIN ICFG"/>
    <property type="match status" value="1"/>
</dbReference>
<evidence type="ECO:0000256" key="2">
    <source>
        <dbReference type="ARBA" id="ARBA00029447"/>
    </source>
</evidence>
<dbReference type="EMBL" id="JBHTCA010000038">
    <property type="protein sequence ID" value="MFC7411606.1"/>
    <property type="molecule type" value="Genomic_DNA"/>
</dbReference>
<keyword evidence="4" id="KW-0472">Membrane</keyword>
<keyword evidence="1" id="KW-0488">Methylation</keyword>
<dbReference type="InterPro" id="IPR003660">
    <property type="entry name" value="HAMP_dom"/>
</dbReference>
<dbReference type="PANTHER" id="PTHR43531:SF14">
    <property type="entry name" value="METHYL-ACCEPTING CHEMOTAXIS PROTEIN I-RELATED"/>
    <property type="match status" value="1"/>
</dbReference>
<comment type="similarity">
    <text evidence="2">Belongs to the methyl-accepting chemotaxis (MCP) protein family.</text>
</comment>
<dbReference type="PROSITE" id="PS50885">
    <property type="entry name" value="HAMP"/>
    <property type="match status" value="1"/>
</dbReference>
<evidence type="ECO:0000256" key="1">
    <source>
        <dbReference type="ARBA" id="ARBA00022481"/>
    </source>
</evidence>
<dbReference type="SMART" id="SM00283">
    <property type="entry name" value="MA"/>
    <property type="match status" value="1"/>
</dbReference>
<dbReference type="Pfam" id="PF00015">
    <property type="entry name" value="MCPsignal"/>
    <property type="match status" value="1"/>
</dbReference>
<evidence type="ECO:0000313" key="7">
    <source>
        <dbReference type="EMBL" id="MFC7411606.1"/>
    </source>
</evidence>
<dbReference type="InterPro" id="IPR004090">
    <property type="entry name" value="Chemotax_Me-accpt_rcpt"/>
</dbReference>
<keyword evidence="8" id="KW-1185">Reference proteome</keyword>
<feature type="transmembrane region" description="Helical" evidence="4">
    <location>
        <begin position="189"/>
        <end position="212"/>
    </location>
</feature>
<dbReference type="CDD" id="cd11386">
    <property type="entry name" value="MCP_signal"/>
    <property type="match status" value="1"/>
</dbReference>
<keyword evidence="4" id="KW-1133">Transmembrane helix</keyword>
<keyword evidence="3" id="KW-0807">Transducer</keyword>